<proteinExistence type="predicted"/>
<dbReference type="AlphaFoldDB" id="A0A2P6RXL9"/>
<comment type="caution">
    <text evidence="1">The sequence shown here is derived from an EMBL/GenBank/DDBJ whole genome shotgun (WGS) entry which is preliminary data.</text>
</comment>
<protein>
    <submittedName>
        <fullName evidence="1">Uncharacterized protein</fullName>
    </submittedName>
</protein>
<dbReference type="Gramene" id="PRQ51156">
    <property type="protein sequence ID" value="PRQ51156"/>
    <property type="gene ID" value="RchiOBHm_Chr2g0141241"/>
</dbReference>
<evidence type="ECO:0000313" key="2">
    <source>
        <dbReference type="Proteomes" id="UP000238479"/>
    </source>
</evidence>
<dbReference type="Proteomes" id="UP000238479">
    <property type="component" value="Chromosome 2"/>
</dbReference>
<dbReference type="EMBL" id="PDCK01000040">
    <property type="protein sequence ID" value="PRQ51156.1"/>
    <property type="molecule type" value="Genomic_DNA"/>
</dbReference>
<sequence>MKEVFVWLPKIPPALSFSPLSDCGHAILDCRILTGFGSLVMGTEGFICIRGMLGRSNLNKQKASIYEVLQTITCSLASERGEKLGDSVGYKVRLEI</sequence>
<evidence type="ECO:0000313" key="1">
    <source>
        <dbReference type="EMBL" id="PRQ51156.1"/>
    </source>
</evidence>
<accession>A0A2P6RXL9</accession>
<reference evidence="1 2" key="1">
    <citation type="journal article" date="2018" name="Nat. Genet.">
        <title>The Rosa genome provides new insights in the design of modern roses.</title>
        <authorList>
            <person name="Bendahmane M."/>
        </authorList>
    </citation>
    <scope>NUCLEOTIDE SEQUENCE [LARGE SCALE GENOMIC DNA]</scope>
    <source>
        <strain evidence="2">cv. Old Blush</strain>
    </source>
</reference>
<name>A0A2P6RXL9_ROSCH</name>
<organism evidence="1 2">
    <name type="scientific">Rosa chinensis</name>
    <name type="common">China rose</name>
    <dbReference type="NCBI Taxonomy" id="74649"/>
    <lineage>
        <taxon>Eukaryota</taxon>
        <taxon>Viridiplantae</taxon>
        <taxon>Streptophyta</taxon>
        <taxon>Embryophyta</taxon>
        <taxon>Tracheophyta</taxon>
        <taxon>Spermatophyta</taxon>
        <taxon>Magnoliopsida</taxon>
        <taxon>eudicotyledons</taxon>
        <taxon>Gunneridae</taxon>
        <taxon>Pentapetalae</taxon>
        <taxon>rosids</taxon>
        <taxon>fabids</taxon>
        <taxon>Rosales</taxon>
        <taxon>Rosaceae</taxon>
        <taxon>Rosoideae</taxon>
        <taxon>Rosoideae incertae sedis</taxon>
        <taxon>Rosa</taxon>
    </lineage>
</organism>
<keyword evidence="2" id="KW-1185">Reference proteome</keyword>
<gene>
    <name evidence="1" type="ORF">RchiOBHm_Chr2g0141241</name>
</gene>